<dbReference type="Gene3D" id="3.30.540.10">
    <property type="entry name" value="Fructose-1,6-Bisphosphatase, subunit A, domain 1"/>
    <property type="match status" value="1"/>
</dbReference>
<dbReference type="PANTHER" id="PTHR20854">
    <property type="entry name" value="INOSITOL MONOPHOSPHATASE"/>
    <property type="match status" value="1"/>
</dbReference>
<evidence type="ECO:0000313" key="6">
    <source>
        <dbReference type="Proteomes" id="UP000516230"/>
    </source>
</evidence>
<dbReference type="PANTHER" id="PTHR20854:SF4">
    <property type="entry name" value="INOSITOL-1-MONOPHOSPHATASE-RELATED"/>
    <property type="match status" value="1"/>
</dbReference>
<dbReference type="PRINTS" id="PR00377">
    <property type="entry name" value="IMPHPHTASES"/>
</dbReference>
<dbReference type="GO" id="GO:0008934">
    <property type="term" value="F:inositol monophosphate 1-phosphatase activity"/>
    <property type="evidence" value="ECO:0007669"/>
    <property type="project" value="TreeGrafter"/>
</dbReference>
<evidence type="ECO:0000313" key="5">
    <source>
        <dbReference type="EMBL" id="QNP65777.1"/>
    </source>
</evidence>
<dbReference type="AlphaFoldDB" id="A0A7H0HZ11"/>
<feature type="binding site" evidence="4">
    <location>
        <position position="90"/>
    </location>
    <ligand>
        <name>Mg(2+)</name>
        <dbReference type="ChEBI" id="CHEBI:18420"/>
        <label>2</label>
    </ligand>
</feature>
<dbReference type="Proteomes" id="UP000516230">
    <property type="component" value="Chromosome"/>
</dbReference>
<dbReference type="GO" id="GO:0006020">
    <property type="term" value="P:inositol metabolic process"/>
    <property type="evidence" value="ECO:0007669"/>
    <property type="project" value="TreeGrafter"/>
</dbReference>
<keyword evidence="6" id="KW-1185">Reference proteome</keyword>
<accession>A0A7H0HZ11</accession>
<keyword evidence="1 4" id="KW-0479">Metal-binding</keyword>
<dbReference type="Pfam" id="PF00459">
    <property type="entry name" value="Inositol_P"/>
    <property type="match status" value="1"/>
</dbReference>
<reference evidence="5 6" key="1">
    <citation type="submission" date="2020-08" db="EMBL/GenBank/DDBJ databases">
        <title>A novel species.</title>
        <authorList>
            <person name="Gao J."/>
        </authorList>
    </citation>
    <scope>NUCLEOTIDE SEQUENCE [LARGE SCALE GENOMIC DNA]</scope>
    <source>
        <strain evidence="5 6">CRPJ-33</strain>
    </source>
</reference>
<comment type="cofactor">
    <cofactor evidence="4">
        <name>Mg(2+)</name>
        <dbReference type="ChEBI" id="CHEBI:18420"/>
    </cofactor>
</comment>
<dbReference type="GO" id="GO:0007165">
    <property type="term" value="P:signal transduction"/>
    <property type="evidence" value="ECO:0007669"/>
    <property type="project" value="TreeGrafter"/>
</dbReference>
<dbReference type="Gene3D" id="3.40.190.80">
    <property type="match status" value="1"/>
</dbReference>
<evidence type="ECO:0000256" key="3">
    <source>
        <dbReference type="ARBA" id="ARBA00022842"/>
    </source>
</evidence>
<dbReference type="RefSeq" id="WP_187742841.1">
    <property type="nucleotide sequence ID" value="NZ_CP060825.1"/>
</dbReference>
<proteinExistence type="predicted"/>
<feature type="binding site" evidence="4">
    <location>
        <position position="91"/>
    </location>
    <ligand>
        <name>Mg(2+)</name>
        <dbReference type="ChEBI" id="CHEBI:18420"/>
        <label>1</label>
        <note>catalytic</note>
    </ligand>
</feature>
<evidence type="ECO:0000256" key="2">
    <source>
        <dbReference type="ARBA" id="ARBA00022801"/>
    </source>
</evidence>
<keyword evidence="3 4" id="KW-0460">Magnesium</keyword>
<dbReference type="GO" id="GO:0046872">
    <property type="term" value="F:metal ion binding"/>
    <property type="evidence" value="ECO:0007669"/>
    <property type="project" value="UniProtKB-KW"/>
</dbReference>
<dbReference type="PROSITE" id="PS00629">
    <property type="entry name" value="IMP_1"/>
    <property type="match status" value="1"/>
</dbReference>
<dbReference type="InterPro" id="IPR000760">
    <property type="entry name" value="Inositol_monophosphatase-like"/>
</dbReference>
<dbReference type="CDD" id="cd01637">
    <property type="entry name" value="IMPase_like"/>
    <property type="match status" value="1"/>
</dbReference>
<evidence type="ECO:0000256" key="1">
    <source>
        <dbReference type="ARBA" id="ARBA00022723"/>
    </source>
</evidence>
<keyword evidence="2" id="KW-0378">Hydrolase</keyword>
<organism evidence="5 6">
    <name type="scientific">Streptomyces genisteinicus</name>
    <dbReference type="NCBI Taxonomy" id="2768068"/>
    <lineage>
        <taxon>Bacteria</taxon>
        <taxon>Bacillati</taxon>
        <taxon>Actinomycetota</taxon>
        <taxon>Actinomycetes</taxon>
        <taxon>Kitasatosporales</taxon>
        <taxon>Streptomycetaceae</taxon>
        <taxon>Streptomyces</taxon>
    </lineage>
</organism>
<dbReference type="KEGG" id="sgj:IAG43_24465"/>
<sequence length="257" mass="26673">MNGSRDLVVLREAAEATVDEAVAWLASAGREWSATRLKDGGEEVTAADVEVESRVTRALAARTPGVPVVGEESSAPGAPLPERCWVLDPIDGTMNFARGAPLYAVSLAYVRDGVPLVGVVGAPALGRRWTAPSAGPQDARRVAGAPGRAVVGVSGTGAGASPGSSTRRFLDRVHDEAHRVRMQGSMAMDLVGVADGWLDACVCVAPKPWDVAAGVALCRDRGREALGADGMPFTFDSPLLAAGAPEVARRLVELWAD</sequence>
<evidence type="ECO:0000256" key="4">
    <source>
        <dbReference type="PIRSR" id="PIRSR600760-2"/>
    </source>
</evidence>
<dbReference type="SUPFAM" id="SSF56655">
    <property type="entry name" value="Carbohydrate phosphatase"/>
    <property type="match status" value="1"/>
</dbReference>
<feature type="binding site" evidence="4">
    <location>
        <position position="88"/>
    </location>
    <ligand>
        <name>Mg(2+)</name>
        <dbReference type="ChEBI" id="CHEBI:18420"/>
        <label>1</label>
        <note>catalytic</note>
    </ligand>
</feature>
<gene>
    <name evidence="5" type="ORF">IAG43_24465</name>
</gene>
<feature type="binding site" evidence="4">
    <location>
        <position position="210"/>
    </location>
    <ligand>
        <name>Mg(2+)</name>
        <dbReference type="ChEBI" id="CHEBI:18420"/>
        <label>1</label>
        <note>catalytic</note>
    </ligand>
</feature>
<feature type="binding site" evidence="4">
    <location>
        <position position="71"/>
    </location>
    <ligand>
        <name>Mg(2+)</name>
        <dbReference type="ChEBI" id="CHEBI:18420"/>
        <label>1</label>
        <note>catalytic</note>
    </ligand>
</feature>
<protein>
    <submittedName>
        <fullName evidence="5">Inositol monophosphatase</fullName>
    </submittedName>
</protein>
<dbReference type="EMBL" id="CP060825">
    <property type="protein sequence ID" value="QNP65777.1"/>
    <property type="molecule type" value="Genomic_DNA"/>
</dbReference>
<name>A0A7H0HZ11_9ACTN</name>
<dbReference type="InterPro" id="IPR020583">
    <property type="entry name" value="Inositol_monoP_metal-BS"/>
</dbReference>